<evidence type="ECO:0000256" key="6">
    <source>
        <dbReference type="ARBA" id="ARBA00022842"/>
    </source>
</evidence>
<dbReference type="GO" id="GO:0050545">
    <property type="term" value="F:sulfopyruvate decarboxylase activity"/>
    <property type="evidence" value="ECO:0007669"/>
    <property type="project" value="TreeGrafter"/>
</dbReference>
<dbReference type="Gene3D" id="3.90.1560.10">
    <property type="entry name" value="ComB-like"/>
    <property type="match status" value="1"/>
</dbReference>
<dbReference type="InterPro" id="IPR005238">
    <property type="entry name" value="ComB-like"/>
</dbReference>
<keyword evidence="9" id="KW-1185">Reference proteome</keyword>
<organism evidence="8 9">
    <name type="scientific">Leptothoe spongobia TAU-MAC 1115</name>
    <dbReference type="NCBI Taxonomy" id="1967444"/>
    <lineage>
        <taxon>Bacteria</taxon>
        <taxon>Bacillati</taxon>
        <taxon>Cyanobacteriota</taxon>
        <taxon>Cyanophyceae</taxon>
        <taxon>Nodosilineales</taxon>
        <taxon>Cymatolegaceae</taxon>
        <taxon>Leptothoe</taxon>
        <taxon>Leptothoe spongobia</taxon>
    </lineage>
</organism>
<keyword evidence="6" id="KW-0460">Magnesium</keyword>
<dbReference type="GO" id="GO:0000287">
    <property type="term" value="F:magnesium ion binding"/>
    <property type="evidence" value="ECO:0007669"/>
    <property type="project" value="InterPro"/>
</dbReference>
<accession>A0A947DFY7</accession>
<comment type="similarity">
    <text evidence="2">Belongs to the ComB family.</text>
</comment>
<dbReference type="GO" id="GO:0050532">
    <property type="term" value="F:2-phosphosulfolactate phosphatase activity"/>
    <property type="evidence" value="ECO:0007669"/>
    <property type="project" value="UniProtKB-EC"/>
</dbReference>
<protein>
    <recommendedName>
        <fullName evidence="4">Probable 2-phosphosulfolactate phosphatase</fullName>
        <ecNumber evidence="3">3.1.3.71</ecNumber>
    </recommendedName>
</protein>
<comment type="caution">
    <text evidence="8">The sequence shown here is derived from an EMBL/GenBank/DDBJ whole genome shotgun (WGS) entry which is preliminary data.</text>
</comment>
<sequence length="248" mass="26660">MYFNQANFDIRCEWGQQGIEQLTAISDVVIIVDVLSFSTCVEIATSRGATIFPYCWRDHTAREFAQTIDAELAEKRGTSRYSLSPASLLQIDSGTRLVLPSPNGATLSLATETTPTLAGCLRNCRAVALAAQHYGQSITIVPAGERWPDGSLRPAFEDLVGAGAIAQALTGQFASHLNGRLSPEAQAAVAAYQSVQSNLFDAIQQCSSGRELVEIGFEQDVALAAQINVSDCVPKLVNDAYINCNSER</sequence>
<evidence type="ECO:0000256" key="4">
    <source>
        <dbReference type="ARBA" id="ARBA00021948"/>
    </source>
</evidence>
<evidence type="ECO:0000256" key="5">
    <source>
        <dbReference type="ARBA" id="ARBA00022801"/>
    </source>
</evidence>
<dbReference type="EC" id="3.1.3.71" evidence="3"/>
<reference evidence="8" key="2">
    <citation type="journal article" date="2021" name="Mar. Drugs">
        <title>Genome Reduction and Secondary Metabolism of the Marine Sponge-Associated Cyanobacterium Leptothoe.</title>
        <authorList>
            <person name="Konstantinou D."/>
            <person name="Popin R.V."/>
            <person name="Fewer D.P."/>
            <person name="Sivonen K."/>
            <person name="Gkelis S."/>
        </authorList>
    </citation>
    <scope>NUCLEOTIDE SEQUENCE</scope>
    <source>
        <strain evidence="8">TAU-MAC 1115</strain>
    </source>
</reference>
<evidence type="ECO:0000256" key="3">
    <source>
        <dbReference type="ARBA" id="ARBA00012953"/>
    </source>
</evidence>
<reference evidence="8" key="1">
    <citation type="submission" date="2020-11" db="EMBL/GenBank/DDBJ databases">
        <authorList>
            <person name="Konstantinou D."/>
            <person name="Gkelis S."/>
            <person name="Popin R."/>
            <person name="Fewer D."/>
            <person name="Sivonen K."/>
        </authorList>
    </citation>
    <scope>NUCLEOTIDE SEQUENCE</scope>
    <source>
        <strain evidence="8">TAU-MAC 1115</strain>
    </source>
</reference>
<dbReference type="PANTHER" id="PTHR37311:SF1">
    <property type="entry name" value="2-PHOSPHOSULFOLACTATE PHOSPHATASE-RELATED"/>
    <property type="match status" value="1"/>
</dbReference>
<proteinExistence type="inferred from homology"/>
<evidence type="ECO:0000256" key="1">
    <source>
        <dbReference type="ARBA" id="ARBA00001946"/>
    </source>
</evidence>
<evidence type="ECO:0000256" key="2">
    <source>
        <dbReference type="ARBA" id="ARBA00009997"/>
    </source>
</evidence>
<name>A0A947DFY7_9CYAN</name>
<dbReference type="AlphaFoldDB" id="A0A947DFY7"/>
<dbReference type="PANTHER" id="PTHR37311">
    <property type="entry name" value="2-PHOSPHOSULFOLACTATE PHOSPHATASE-RELATED"/>
    <property type="match status" value="1"/>
</dbReference>
<comment type="catalytic activity">
    <reaction evidence="7">
        <text>(2R)-O-phospho-3-sulfolactate + H2O = (2R)-3-sulfolactate + phosphate</text>
        <dbReference type="Rhea" id="RHEA:23416"/>
        <dbReference type="ChEBI" id="CHEBI:15377"/>
        <dbReference type="ChEBI" id="CHEBI:15597"/>
        <dbReference type="ChEBI" id="CHEBI:43474"/>
        <dbReference type="ChEBI" id="CHEBI:58738"/>
        <dbReference type="EC" id="3.1.3.71"/>
    </reaction>
</comment>
<dbReference type="SUPFAM" id="SSF142823">
    <property type="entry name" value="ComB-like"/>
    <property type="match status" value="1"/>
</dbReference>
<keyword evidence="5" id="KW-0378">Hydrolase</keyword>
<evidence type="ECO:0000256" key="7">
    <source>
        <dbReference type="ARBA" id="ARBA00033711"/>
    </source>
</evidence>
<comment type="cofactor">
    <cofactor evidence="1">
        <name>Mg(2+)</name>
        <dbReference type="ChEBI" id="CHEBI:18420"/>
    </cofactor>
</comment>
<dbReference type="EMBL" id="JADOES010000022">
    <property type="protein sequence ID" value="MBT9316205.1"/>
    <property type="molecule type" value="Genomic_DNA"/>
</dbReference>
<dbReference type="Proteomes" id="UP000717364">
    <property type="component" value="Unassembled WGS sequence"/>
</dbReference>
<dbReference type="Pfam" id="PF04029">
    <property type="entry name" value="2-ph_phosp"/>
    <property type="match status" value="1"/>
</dbReference>
<gene>
    <name evidence="8" type="ORF">IXB50_12310</name>
</gene>
<evidence type="ECO:0000313" key="8">
    <source>
        <dbReference type="EMBL" id="MBT9316205.1"/>
    </source>
</evidence>
<dbReference type="InterPro" id="IPR036702">
    <property type="entry name" value="ComB-like_sf"/>
</dbReference>
<evidence type="ECO:0000313" key="9">
    <source>
        <dbReference type="Proteomes" id="UP000717364"/>
    </source>
</evidence>